<evidence type="ECO:0000259" key="11">
    <source>
        <dbReference type="Pfam" id="PF10290"/>
    </source>
</evidence>
<dbReference type="AlphaFoldDB" id="A0A642UKE0"/>
<dbReference type="EC" id="3.2.1.39" evidence="3"/>
<evidence type="ECO:0000256" key="7">
    <source>
        <dbReference type="ARBA" id="ARBA00023316"/>
    </source>
</evidence>
<evidence type="ECO:0000256" key="6">
    <source>
        <dbReference type="ARBA" id="ARBA00023295"/>
    </source>
</evidence>
<keyword evidence="13" id="KW-1185">Reference proteome</keyword>
<dbReference type="Pfam" id="PF10290">
    <property type="entry name" value="YJL171C_Tos1_N"/>
    <property type="match status" value="1"/>
</dbReference>
<organism evidence="12 13">
    <name type="scientific">Diutina rugosa</name>
    <name type="common">Yeast</name>
    <name type="synonym">Candida rugosa</name>
    <dbReference type="NCBI Taxonomy" id="5481"/>
    <lineage>
        <taxon>Eukaryota</taxon>
        <taxon>Fungi</taxon>
        <taxon>Dikarya</taxon>
        <taxon>Ascomycota</taxon>
        <taxon>Saccharomycotina</taxon>
        <taxon>Pichiomycetes</taxon>
        <taxon>Debaryomycetaceae</taxon>
        <taxon>Diutina</taxon>
    </lineage>
</organism>
<evidence type="ECO:0000313" key="13">
    <source>
        <dbReference type="Proteomes" id="UP000449547"/>
    </source>
</evidence>
<evidence type="ECO:0000256" key="8">
    <source>
        <dbReference type="SAM" id="MobiDB-lite"/>
    </source>
</evidence>
<dbReference type="GO" id="GO:0071555">
    <property type="term" value="P:cell wall organization"/>
    <property type="evidence" value="ECO:0007669"/>
    <property type="project" value="UniProtKB-KW"/>
</dbReference>
<feature type="signal peptide" evidence="9">
    <location>
        <begin position="1"/>
        <end position="16"/>
    </location>
</feature>
<dbReference type="OMA" id="NQDMPAI"/>
<dbReference type="PANTHER" id="PTHR31737">
    <property type="entry name" value="PROTEIN TOS1"/>
    <property type="match status" value="1"/>
</dbReference>
<dbReference type="GO" id="GO:0009277">
    <property type="term" value="C:fungal-type cell wall"/>
    <property type="evidence" value="ECO:0007669"/>
    <property type="project" value="TreeGrafter"/>
</dbReference>
<dbReference type="PANTHER" id="PTHR31737:SF2">
    <property type="entry name" value="PROTEIN TOS1"/>
    <property type="match status" value="1"/>
</dbReference>
<feature type="domain" description="Cell wall protein YJL171C/Tos1 C-terminal" evidence="10">
    <location>
        <begin position="181"/>
        <end position="409"/>
    </location>
</feature>
<dbReference type="RefSeq" id="XP_034010487.1">
    <property type="nucleotide sequence ID" value="XM_034157628.1"/>
</dbReference>
<evidence type="ECO:0000313" key="12">
    <source>
        <dbReference type="EMBL" id="KAA8898343.1"/>
    </source>
</evidence>
<name>A0A642UKE0_DIURU</name>
<dbReference type="OrthoDB" id="118256at2759"/>
<keyword evidence="5" id="KW-0378">Hydrolase</keyword>
<gene>
    <name evidence="12" type="ORF">DIURU_004723</name>
</gene>
<sequence length="421" mass="45362">MKFSIPLLATVALAAAECSVENNVYYCSPTKKVVFTNVGFSGSYNKVTSMNSQSGQCSSQPYSFSGTLAPVDEELSVHFRGPINVKQFGVYYPSSGAQQQKREEDCQTRHVHHKHKRATTEVVITRTIIVDGQQTPVAATETFNGDENLAGVQKAYRPDISTKSAPTTTSAGPQPSAAQAGDWTRVSYYQPGTGNNVTFLNHFGGQGSGVWDSVFGNSLSYCNHDASGGSSSPVVLDDVTIGSNKEYMIMSGEKCDESCGYCRDGTVAYKGWAGTEKIFVFEFSMPHEGDKNSFNGDMPAVWMLNAQIPRTLQYGKKECSCWSTGCGELDLFEVLLGGSDKMIAHLHTSQGAPAGTNYGGGGSQDYFNRPTDGTMKAAVIFHDDQIHIQQLDDSTTFGDNLSADTVNQWLAQAGSQAAIGY</sequence>
<dbReference type="InterPro" id="IPR018805">
    <property type="entry name" value="YJL171C/Tos1_C"/>
</dbReference>
<comment type="caution">
    <text evidence="12">The sequence shown here is derived from an EMBL/GenBank/DDBJ whole genome shotgun (WGS) entry which is preliminary data.</text>
</comment>
<dbReference type="VEuPathDB" id="FungiDB:DIURU_004723"/>
<dbReference type="Gene3D" id="2.60.120.200">
    <property type="match status" value="1"/>
</dbReference>
<reference evidence="12 13" key="1">
    <citation type="submission" date="2019-07" db="EMBL/GenBank/DDBJ databases">
        <title>Genome assembly of two rare yeast pathogens: Diutina rugosa and Trichomonascus ciferrii.</title>
        <authorList>
            <person name="Mixao V."/>
            <person name="Saus E."/>
            <person name="Hansen A."/>
            <person name="Lass-Flor C."/>
            <person name="Gabaldon T."/>
        </authorList>
    </citation>
    <scope>NUCLEOTIDE SEQUENCE [LARGE SCALE GENOMIC DNA]</scope>
    <source>
        <strain evidence="12 13">CBS 613</strain>
    </source>
</reference>
<proteinExistence type="inferred from homology"/>
<accession>A0A642UKE0</accession>
<dbReference type="Pfam" id="PF10287">
    <property type="entry name" value="YJL171C_Tos1_C"/>
    <property type="match status" value="1"/>
</dbReference>
<dbReference type="GO" id="GO:0042973">
    <property type="term" value="F:glucan endo-1,3-beta-D-glucosidase activity"/>
    <property type="evidence" value="ECO:0007669"/>
    <property type="project" value="UniProtKB-EC"/>
</dbReference>
<feature type="compositionally biased region" description="Polar residues" evidence="8">
    <location>
        <begin position="161"/>
        <end position="177"/>
    </location>
</feature>
<protein>
    <recommendedName>
        <fullName evidence="3">glucan endo-1,3-beta-D-glucosidase</fullName>
        <ecNumber evidence="3">3.2.1.39</ecNumber>
    </recommendedName>
</protein>
<comment type="catalytic activity">
    <reaction evidence="1">
        <text>Hydrolysis of (1-&gt;3)-beta-D-glucosidic linkages in (1-&gt;3)-beta-D-glucans.</text>
        <dbReference type="EC" id="3.2.1.39"/>
    </reaction>
</comment>
<evidence type="ECO:0000256" key="4">
    <source>
        <dbReference type="ARBA" id="ARBA00022729"/>
    </source>
</evidence>
<feature type="chain" id="PRO_5024933296" description="glucan endo-1,3-beta-D-glucosidase" evidence="9">
    <location>
        <begin position="17"/>
        <end position="421"/>
    </location>
</feature>
<evidence type="ECO:0000256" key="9">
    <source>
        <dbReference type="SAM" id="SignalP"/>
    </source>
</evidence>
<dbReference type="GeneID" id="54783374"/>
<keyword evidence="4 9" id="KW-0732">Signal</keyword>
<evidence type="ECO:0000256" key="2">
    <source>
        <dbReference type="ARBA" id="ARBA00006055"/>
    </source>
</evidence>
<keyword evidence="7" id="KW-0961">Cell wall biogenesis/degradation</keyword>
<dbReference type="EMBL" id="SWFT01000147">
    <property type="protein sequence ID" value="KAA8898343.1"/>
    <property type="molecule type" value="Genomic_DNA"/>
</dbReference>
<dbReference type="InterPro" id="IPR018807">
    <property type="entry name" value="YJL171C/Tos1_N"/>
</dbReference>
<feature type="domain" description="Cell wall protein YJL171C/Tos1 N-terminal" evidence="11">
    <location>
        <begin position="32"/>
        <end position="93"/>
    </location>
</feature>
<evidence type="ECO:0000256" key="1">
    <source>
        <dbReference type="ARBA" id="ARBA00000382"/>
    </source>
</evidence>
<comment type="similarity">
    <text evidence="2">Belongs to the PGA52 family.</text>
</comment>
<feature type="region of interest" description="Disordered" evidence="8">
    <location>
        <begin position="160"/>
        <end position="182"/>
    </location>
</feature>
<evidence type="ECO:0000259" key="10">
    <source>
        <dbReference type="Pfam" id="PF10287"/>
    </source>
</evidence>
<dbReference type="Proteomes" id="UP000449547">
    <property type="component" value="Unassembled WGS sequence"/>
</dbReference>
<evidence type="ECO:0000256" key="3">
    <source>
        <dbReference type="ARBA" id="ARBA00012780"/>
    </source>
</evidence>
<evidence type="ECO:0000256" key="5">
    <source>
        <dbReference type="ARBA" id="ARBA00022801"/>
    </source>
</evidence>
<keyword evidence="6" id="KW-0326">Glycosidase</keyword>